<keyword evidence="4 6" id="KW-1133">Transmembrane helix</keyword>
<feature type="transmembrane region" description="Helical" evidence="6">
    <location>
        <begin position="316"/>
        <end position="336"/>
    </location>
</feature>
<dbReference type="InterPro" id="IPR011701">
    <property type="entry name" value="MFS"/>
</dbReference>
<feature type="transmembrane region" description="Helical" evidence="6">
    <location>
        <begin position="234"/>
        <end position="252"/>
    </location>
</feature>
<feature type="transmembrane region" description="Helical" evidence="6">
    <location>
        <begin position="33"/>
        <end position="58"/>
    </location>
</feature>
<gene>
    <name evidence="9" type="ORF">J2S66_002292</name>
</gene>
<evidence type="ECO:0000256" key="5">
    <source>
        <dbReference type="ARBA" id="ARBA00023136"/>
    </source>
</evidence>
<feature type="transmembrane region" description="Helical" evidence="6">
    <location>
        <begin position="95"/>
        <end position="115"/>
    </location>
</feature>
<dbReference type="PROSITE" id="PS50850">
    <property type="entry name" value="MFS"/>
    <property type="match status" value="1"/>
</dbReference>
<dbReference type="EMBL" id="JAVDSG010000001">
    <property type="protein sequence ID" value="MDR6593908.1"/>
    <property type="molecule type" value="Genomic_DNA"/>
</dbReference>
<dbReference type="PANTHER" id="PTHR43124">
    <property type="entry name" value="PURINE EFFLUX PUMP PBUE"/>
    <property type="match status" value="1"/>
</dbReference>
<dbReference type="InterPro" id="IPR050189">
    <property type="entry name" value="MFS_Efflux_Transporters"/>
</dbReference>
<dbReference type="SUPFAM" id="SSF103473">
    <property type="entry name" value="MFS general substrate transporter"/>
    <property type="match status" value="1"/>
</dbReference>
<evidence type="ECO:0000256" key="3">
    <source>
        <dbReference type="ARBA" id="ARBA00022692"/>
    </source>
</evidence>
<feature type="transmembrane region" description="Helical" evidence="6">
    <location>
        <begin position="261"/>
        <end position="279"/>
    </location>
</feature>
<feature type="domain" description="Major facilitator superfamily (MFS) profile" evidence="8">
    <location>
        <begin position="4"/>
        <end position="372"/>
    </location>
</feature>
<dbReference type="Proteomes" id="UP001268819">
    <property type="component" value="Unassembled WGS sequence"/>
</dbReference>
<comment type="subcellular location">
    <subcellularLocation>
        <location evidence="1">Cell membrane</location>
        <topology evidence="1">Multi-pass membrane protein</topology>
    </subcellularLocation>
</comment>
<evidence type="ECO:0000256" key="6">
    <source>
        <dbReference type="SAM" id="Phobius"/>
    </source>
</evidence>
<evidence type="ECO:0000259" key="8">
    <source>
        <dbReference type="PROSITE" id="PS50850"/>
    </source>
</evidence>
<feature type="transmembrane region" description="Helical" evidence="6">
    <location>
        <begin position="127"/>
        <end position="145"/>
    </location>
</feature>
<feature type="transmembrane region" description="Helical" evidence="6">
    <location>
        <begin position="342"/>
        <end position="362"/>
    </location>
</feature>
<dbReference type="InterPro" id="IPR036259">
    <property type="entry name" value="MFS_trans_sf"/>
</dbReference>
<dbReference type="PANTHER" id="PTHR43124:SF10">
    <property type="entry name" value="PURINE EFFLUX PUMP PBUE"/>
    <property type="match status" value="1"/>
</dbReference>
<keyword evidence="2" id="KW-1003">Cell membrane</keyword>
<evidence type="ECO:0000256" key="7">
    <source>
        <dbReference type="SAM" id="SignalP"/>
    </source>
</evidence>
<sequence length="387" mass="37980">MHARTAALAATTVAAGSSGYVVAAVLTDLAADHGVSAAAAGTTITAFALAYAVGSPLLAIATTRFGRRSVLVAALLVATVGNLGAALAPTLDLLLVARVVTACGAALATPAATAVAARLNPGRQARAMAVVTGGLTAATLLGVPAGRFVADQFGYRAAFVLTALLCAAAALVVRAAVPAVPPGPVVDVRQRLAPLADRPVQRLLAVSLLACLGTFSVYGYLGPVLGGSPSGGNLLAYGLGGVLGNAVGGVAADRWGPRPPLLVALGGCAVTMALLPWAVSGPGGAVLLFAWGALFWAFNPPLFAALVALDPDRANLLLALNASAIYAGIAGSGVLGGAVAPVVLPLVGAVITAGAVVLAATIRRPAPEIPAPRSPADDVPVRREVVG</sequence>
<evidence type="ECO:0000256" key="2">
    <source>
        <dbReference type="ARBA" id="ARBA00022475"/>
    </source>
</evidence>
<feature type="transmembrane region" description="Helical" evidence="6">
    <location>
        <begin position="285"/>
        <end position="309"/>
    </location>
</feature>
<keyword evidence="10" id="KW-1185">Reference proteome</keyword>
<reference evidence="9 10" key="1">
    <citation type="submission" date="2023-07" db="EMBL/GenBank/DDBJ databases">
        <title>Sequencing the genomes of 1000 actinobacteria strains.</title>
        <authorList>
            <person name="Klenk H.-P."/>
        </authorList>
    </citation>
    <scope>NUCLEOTIDE SEQUENCE [LARGE SCALE GENOMIC DNA]</scope>
    <source>
        <strain evidence="9 10">DSM 43749</strain>
    </source>
</reference>
<evidence type="ECO:0000256" key="1">
    <source>
        <dbReference type="ARBA" id="ARBA00004651"/>
    </source>
</evidence>
<accession>A0ABU1PUE7</accession>
<evidence type="ECO:0000313" key="9">
    <source>
        <dbReference type="EMBL" id="MDR6593908.1"/>
    </source>
</evidence>
<dbReference type="CDD" id="cd17324">
    <property type="entry name" value="MFS_NepI_like"/>
    <property type="match status" value="1"/>
</dbReference>
<protein>
    <submittedName>
        <fullName evidence="9">MFS family arabinose efflux permease</fullName>
    </submittedName>
</protein>
<feature type="transmembrane region" description="Helical" evidence="6">
    <location>
        <begin position="202"/>
        <end position="222"/>
    </location>
</feature>
<feature type="transmembrane region" description="Helical" evidence="6">
    <location>
        <begin position="157"/>
        <end position="181"/>
    </location>
</feature>
<proteinExistence type="predicted"/>
<dbReference type="InterPro" id="IPR020846">
    <property type="entry name" value="MFS_dom"/>
</dbReference>
<dbReference type="RefSeq" id="WP_310306888.1">
    <property type="nucleotide sequence ID" value="NZ_BAAAXB010000001.1"/>
</dbReference>
<evidence type="ECO:0000313" key="10">
    <source>
        <dbReference type="Proteomes" id="UP001268819"/>
    </source>
</evidence>
<keyword evidence="7" id="KW-0732">Signal</keyword>
<keyword evidence="5 6" id="KW-0472">Membrane</keyword>
<organism evidence="9 10">
    <name type="scientific">Saccharothrix longispora</name>
    <dbReference type="NCBI Taxonomy" id="33920"/>
    <lineage>
        <taxon>Bacteria</taxon>
        <taxon>Bacillati</taxon>
        <taxon>Actinomycetota</taxon>
        <taxon>Actinomycetes</taxon>
        <taxon>Pseudonocardiales</taxon>
        <taxon>Pseudonocardiaceae</taxon>
        <taxon>Saccharothrix</taxon>
    </lineage>
</organism>
<evidence type="ECO:0000256" key="4">
    <source>
        <dbReference type="ARBA" id="ARBA00022989"/>
    </source>
</evidence>
<feature type="signal peptide" evidence="7">
    <location>
        <begin position="1"/>
        <end position="23"/>
    </location>
</feature>
<name>A0ABU1PUE7_9PSEU</name>
<comment type="caution">
    <text evidence="9">The sequence shown here is derived from an EMBL/GenBank/DDBJ whole genome shotgun (WGS) entry which is preliminary data.</text>
</comment>
<feature type="transmembrane region" description="Helical" evidence="6">
    <location>
        <begin position="70"/>
        <end position="89"/>
    </location>
</feature>
<dbReference type="Pfam" id="PF07690">
    <property type="entry name" value="MFS_1"/>
    <property type="match status" value="1"/>
</dbReference>
<dbReference type="Gene3D" id="1.20.1250.20">
    <property type="entry name" value="MFS general substrate transporter like domains"/>
    <property type="match status" value="1"/>
</dbReference>
<keyword evidence="3 6" id="KW-0812">Transmembrane</keyword>
<feature type="chain" id="PRO_5046550121" evidence="7">
    <location>
        <begin position="24"/>
        <end position="387"/>
    </location>
</feature>